<dbReference type="SUPFAM" id="SSF53271">
    <property type="entry name" value="PRTase-like"/>
    <property type="match status" value="1"/>
</dbReference>
<dbReference type="PANTHER" id="PTHR43340:SF1">
    <property type="entry name" value="HYPOXANTHINE PHOSPHORIBOSYLTRANSFERASE"/>
    <property type="match status" value="1"/>
</dbReference>
<protein>
    <submittedName>
        <fullName evidence="4">Hypoxanthine-guanine phosphoribosyltransferase</fullName>
    </submittedName>
</protein>
<dbReference type="InterPro" id="IPR000836">
    <property type="entry name" value="PRTase_dom"/>
</dbReference>
<dbReference type="EMBL" id="QFXD01000137">
    <property type="protein sequence ID" value="RDH91070.1"/>
    <property type="molecule type" value="Genomic_DNA"/>
</dbReference>
<dbReference type="PANTHER" id="PTHR43340">
    <property type="entry name" value="HYPOXANTHINE-GUANINE PHOSPHORIBOSYLTRANSFERASE"/>
    <property type="match status" value="1"/>
</dbReference>
<evidence type="ECO:0000256" key="2">
    <source>
        <dbReference type="ARBA" id="ARBA00049402"/>
    </source>
</evidence>
<dbReference type="InterPro" id="IPR050408">
    <property type="entry name" value="HGPRT"/>
</dbReference>
<dbReference type="Gene3D" id="3.40.50.2020">
    <property type="match status" value="1"/>
</dbReference>
<keyword evidence="4" id="KW-0808">Transferase</keyword>
<name>A0A370DXV1_9GAMM</name>
<comment type="caution">
    <text evidence="4">The sequence shown here is derived from an EMBL/GenBank/DDBJ whole genome shotgun (WGS) entry which is preliminary data.</text>
</comment>
<dbReference type="AlphaFoldDB" id="A0A370DXV1"/>
<dbReference type="CDD" id="cd06223">
    <property type="entry name" value="PRTases_typeI"/>
    <property type="match status" value="1"/>
</dbReference>
<proteinExistence type="predicted"/>
<sequence>MAITQKQAAEVMQTADLLHSQEAVEQALDRMAVEITGKLAGEDPVVLCVLNGALIPMGHLLTRLTFPLRQDYIHATRYGAETTGTQLEWIGHPSTSLKGETVLVIDDILDEGITLAAIEDACREAGARSVYTAVLVEKVRVRNSTIQADFTGLKVEDRYVFGYGMDYKGYLRNVAGIYAVAK</sequence>
<dbReference type="Proteomes" id="UP000255508">
    <property type="component" value="Unassembled WGS sequence"/>
</dbReference>
<reference evidence="4 5" key="1">
    <citation type="journal article" date="2018" name="ISME J.">
        <title>Endosymbiont genomes yield clues of tubeworm success.</title>
        <authorList>
            <person name="Li Y."/>
            <person name="Liles M.R."/>
            <person name="Halanych K.M."/>
        </authorList>
    </citation>
    <scope>NUCLEOTIDE SEQUENCE [LARGE SCALE GENOMIC DNA]</scope>
    <source>
        <strain evidence="4">A1422</strain>
    </source>
</reference>
<comment type="catalytic activity">
    <reaction evidence="2">
        <text>IMP + diphosphate = hypoxanthine + 5-phospho-alpha-D-ribose 1-diphosphate</text>
        <dbReference type="Rhea" id="RHEA:17973"/>
        <dbReference type="ChEBI" id="CHEBI:17368"/>
        <dbReference type="ChEBI" id="CHEBI:33019"/>
        <dbReference type="ChEBI" id="CHEBI:58017"/>
        <dbReference type="ChEBI" id="CHEBI:58053"/>
        <dbReference type="EC" id="2.4.2.8"/>
    </reaction>
    <physiologicalReaction direction="right-to-left" evidence="2">
        <dbReference type="Rhea" id="RHEA:17975"/>
    </physiologicalReaction>
</comment>
<evidence type="ECO:0000313" key="5">
    <source>
        <dbReference type="Proteomes" id="UP000255508"/>
    </source>
</evidence>
<dbReference type="GO" id="GO:0004422">
    <property type="term" value="F:hypoxanthine phosphoribosyltransferase activity"/>
    <property type="evidence" value="ECO:0007669"/>
    <property type="project" value="TreeGrafter"/>
</dbReference>
<dbReference type="InterPro" id="IPR029057">
    <property type="entry name" value="PRTase-like"/>
</dbReference>
<dbReference type="GO" id="GO:0005829">
    <property type="term" value="C:cytosol"/>
    <property type="evidence" value="ECO:0007669"/>
    <property type="project" value="TreeGrafter"/>
</dbReference>
<dbReference type="NCBIfam" id="NF006605">
    <property type="entry name" value="PRK09162.1"/>
    <property type="match status" value="1"/>
</dbReference>
<dbReference type="Pfam" id="PF00156">
    <property type="entry name" value="Pribosyltran"/>
    <property type="match status" value="1"/>
</dbReference>
<gene>
    <name evidence="4" type="ORF">DIZ79_07320</name>
</gene>
<keyword evidence="4" id="KW-0328">Glycosyltransferase</keyword>
<dbReference type="GO" id="GO:0046100">
    <property type="term" value="P:hypoxanthine metabolic process"/>
    <property type="evidence" value="ECO:0007669"/>
    <property type="project" value="TreeGrafter"/>
</dbReference>
<feature type="domain" description="Phosphoribosyltransferase" evidence="3">
    <location>
        <begin position="18"/>
        <end position="167"/>
    </location>
</feature>
<evidence type="ECO:0000313" key="4">
    <source>
        <dbReference type="EMBL" id="RDH91070.1"/>
    </source>
</evidence>
<evidence type="ECO:0000256" key="1">
    <source>
        <dbReference type="ARBA" id="ARBA00048811"/>
    </source>
</evidence>
<evidence type="ECO:0000259" key="3">
    <source>
        <dbReference type="Pfam" id="PF00156"/>
    </source>
</evidence>
<organism evidence="4 5">
    <name type="scientific">endosymbiont of Lamellibrachia luymesi</name>
    <dbReference type="NCBI Taxonomy" id="2200907"/>
    <lineage>
        <taxon>Bacteria</taxon>
        <taxon>Pseudomonadati</taxon>
        <taxon>Pseudomonadota</taxon>
        <taxon>Gammaproteobacteria</taxon>
        <taxon>sulfur-oxidizing symbionts</taxon>
    </lineage>
</organism>
<dbReference type="GO" id="GO:0006178">
    <property type="term" value="P:guanine salvage"/>
    <property type="evidence" value="ECO:0007669"/>
    <property type="project" value="TreeGrafter"/>
</dbReference>
<dbReference type="GO" id="GO:0032264">
    <property type="term" value="P:IMP salvage"/>
    <property type="evidence" value="ECO:0007669"/>
    <property type="project" value="TreeGrafter"/>
</dbReference>
<accession>A0A370DXV1</accession>
<dbReference type="GO" id="GO:0000287">
    <property type="term" value="F:magnesium ion binding"/>
    <property type="evidence" value="ECO:0007669"/>
    <property type="project" value="TreeGrafter"/>
</dbReference>
<comment type="catalytic activity">
    <reaction evidence="1">
        <text>GMP + diphosphate = guanine + 5-phospho-alpha-D-ribose 1-diphosphate</text>
        <dbReference type="Rhea" id="RHEA:25424"/>
        <dbReference type="ChEBI" id="CHEBI:16235"/>
        <dbReference type="ChEBI" id="CHEBI:33019"/>
        <dbReference type="ChEBI" id="CHEBI:58017"/>
        <dbReference type="ChEBI" id="CHEBI:58115"/>
        <dbReference type="EC" id="2.4.2.8"/>
    </reaction>
    <physiologicalReaction direction="right-to-left" evidence="1">
        <dbReference type="Rhea" id="RHEA:25426"/>
    </physiologicalReaction>
</comment>
<dbReference type="GO" id="GO:0032263">
    <property type="term" value="P:GMP salvage"/>
    <property type="evidence" value="ECO:0007669"/>
    <property type="project" value="TreeGrafter"/>
</dbReference>